<evidence type="ECO:0000256" key="2">
    <source>
        <dbReference type="ARBA" id="ARBA00022603"/>
    </source>
</evidence>
<dbReference type="GO" id="GO:0005737">
    <property type="term" value="C:cytoplasm"/>
    <property type="evidence" value="ECO:0007669"/>
    <property type="project" value="TreeGrafter"/>
</dbReference>
<protein>
    <submittedName>
        <fullName evidence="5">rRNA small subunit methyltransferase H</fullName>
    </submittedName>
</protein>
<evidence type="ECO:0000256" key="1">
    <source>
        <dbReference type="ARBA" id="ARBA00010396"/>
    </source>
</evidence>
<sequence>MQNTPHIPVLYREVIEAFSSIEEGIIIDCTMGYGGHSSMILDANPNIKLIAIDQDQTAIDFSTDRLAKYGDRVSIKKGRFSNVIKEILEEVDISEIKGILADIGVSSLQLDQKTRGFSYESDNLDMRMDKSAGLNAETVVNEYSQSELEHILLEYGELRNYKKIASKIISNRPFSSAKELSDTLKSDMPHGKKIHPATLLMQAIRIEVNDELGELKSLLNSLKEAGLSKARVAIISFHSLEDRIVKQEFTSWAKSCICPAEAFRCECGNDHSIGKVVTRKPLMAKDDELKENVRSRSAKMRVFQMGKKYE</sequence>
<gene>
    <name evidence="5" type="ORF">MNB_SM-4-1278</name>
</gene>
<evidence type="ECO:0000256" key="3">
    <source>
        <dbReference type="ARBA" id="ARBA00022679"/>
    </source>
</evidence>
<dbReference type="PANTHER" id="PTHR11265">
    <property type="entry name" value="S-ADENOSYL-METHYLTRANSFERASE MRAW"/>
    <property type="match status" value="1"/>
</dbReference>
<dbReference type="InterPro" id="IPR029063">
    <property type="entry name" value="SAM-dependent_MTases_sf"/>
</dbReference>
<accession>A0A1W1B953</accession>
<keyword evidence="2 5" id="KW-0489">Methyltransferase</keyword>
<comment type="similarity">
    <text evidence="1">Belongs to the methyltransferase superfamily. RsmH family.</text>
</comment>
<organism evidence="5">
    <name type="scientific">hydrothermal vent metagenome</name>
    <dbReference type="NCBI Taxonomy" id="652676"/>
    <lineage>
        <taxon>unclassified sequences</taxon>
        <taxon>metagenomes</taxon>
        <taxon>ecological metagenomes</taxon>
    </lineage>
</organism>
<reference evidence="5" key="1">
    <citation type="submission" date="2016-10" db="EMBL/GenBank/DDBJ databases">
        <authorList>
            <person name="de Groot N.N."/>
        </authorList>
    </citation>
    <scope>NUCLEOTIDE SEQUENCE</scope>
</reference>
<dbReference type="Gene3D" id="1.10.150.170">
    <property type="entry name" value="Putative methyltransferase TM0872, insert domain"/>
    <property type="match status" value="1"/>
</dbReference>
<dbReference type="AlphaFoldDB" id="A0A1W1B953"/>
<dbReference type="Gene3D" id="3.40.50.150">
    <property type="entry name" value="Vaccinia Virus protein VP39"/>
    <property type="match status" value="1"/>
</dbReference>
<proteinExistence type="inferred from homology"/>
<evidence type="ECO:0000256" key="4">
    <source>
        <dbReference type="ARBA" id="ARBA00022691"/>
    </source>
</evidence>
<dbReference type="NCBIfam" id="TIGR00006">
    <property type="entry name" value="16S rRNA (cytosine(1402)-N(4))-methyltransferase RsmH"/>
    <property type="match status" value="1"/>
</dbReference>
<evidence type="ECO:0000313" key="5">
    <source>
        <dbReference type="EMBL" id="SFV50079.1"/>
    </source>
</evidence>
<keyword evidence="3 5" id="KW-0808">Transferase</keyword>
<dbReference type="EMBL" id="FPHF01000003">
    <property type="protein sequence ID" value="SFV50079.1"/>
    <property type="molecule type" value="Genomic_DNA"/>
</dbReference>
<dbReference type="GO" id="GO:0071424">
    <property type="term" value="F:rRNA (cytosine-N4-)-methyltransferase activity"/>
    <property type="evidence" value="ECO:0007669"/>
    <property type="project" value="TreeGrafter"/>
</dbReference>
<dbReference type="HAMAP" id="MF_01007">
    <property type="entry name" value="16SrRNA_methyltr_H"/>
    <property type="match status" value="1"/>
</dbReference>
<name>A0A1W1B953_9ZZZZ</name>
<dbReference type="GO" id="GO:0070475">
    <property type="term" value="P:rRNA base methylation"/>
    <property type="evidence" value="ECO:0007669"/>
    <property type="project" value="TreeGrafter"/>
</dbReference>
<dbReference type="PANTHER" id="PTHR11265:SF0">
    <property type="entry name" value="12S RRNA N4-METHYLCYTIDINE METHYLTRANSFERASE"/>
    <property type="match status" value="1"/>
</dbReference>
<dbReference type="Pfam" id="PF01795">
    <property type="entry name" value="Methyltransf_5"/>
    <property type="match status" value="1"/>
</dbReference>
<keyword evidence="4" id="KW-0949">S-adenosyl-L-methionine</keyword>
<dbReference type="InterPro" id="IPR023397">
    <property type="entry name" value="SAM-dep_MeTrfase_MraW_recog"/>
</dbReference>
<dbReference type="SUPFAM" id="SSF53335">
    <property type="entry name" value="S-adenosyl-L-methionine-dependent methyltransferases"/>
    <property type="match status" value="1"/>
</dbReference>
<dbReference type="SUPFAM" id="SSF81799">
    <property type="entry name" value="Putative methyltransferase TM0872, insert domain"/>
    <property type="match status" value="1"/>
</dbReference>
<dbReference type="InterPro" id="IPR002903">
    <property type="entry name" value="RsmH"/>
</dbReference>
<dbReference type="PIRSF" id="PIRSF004486">
    <property type="entry name" value="MraW"/>
    <property type="match status" value="1"/>
</dbReference>